<evidence type="ECO:0000313" key="4">
    <source>
        <dbReference type="Proteomes" id="UP000232188"/>
    </source>
</evidence>
<dbReference type="EMBL" id="NPDV01000022">
    <property type="protein sequence ID" value="PJZ51570.1"/>
    <property type="molecule type" value="Genomic_DNA"/>
</dbReference>
<dbReference type="EMBL" id="NPDU01000024">
    <property type="protein sequence ID" value="PJZ61921.1"/>
    <property type="molecule type" value="Genomic_DNA"/>
</dbReference>
<dbReference type="Proteomes" id="UP000232149">
    <property type="component" value="Unassembled WGS sequence"/>
</dbReference>
<accession>A0A2M9YJ86</accession>
<name>A0A2M9YJ86_9LEPT</name>
<keyword evidence="3" id="KW-1185">Reference proteome</keyword>
<comment type="caution">
    <text evidence="1">The sequence shown here is derived from an EMBL/GenBank/DDBJ whole genome shotgun (WGS) entry which is preliminary data.</text>
</comment>
<evidence type="ECO:0000313" key="2">
    <source>
        <dbReference type="EMBL" id="PJZ61921.1"/>
    </source>
</evidence>
<protein>
    <recommendedName>
        <fullName evidence="5">Phage tail protein</fullName>
    </recommendedName>
</protein>
<sequence length="602" mass="65126">MGTSGSVFQGRALVAPGARGKFQSIGANPGAGADKFTLVLIGKAANGVYFNDSSSPSLRDDQRYYTISGGVNGYNQAKSILGSGELLQAIKFATFPSSDDSLAQGPQLIKFLNICPNTKAFNDFPSLKTGQTHKISFPIPGPNGKKVRFYKNITDKTIQIGDDKGILQSRKLEKAVFNVSYIGNATAALLEIDATNLKVTLTGSTDNSASISIKFADYPTIGEVVDQINSQVGYVASLIESPEFLAANLDHIEATDSNSVKAPTNQLIYADLFMEQKFIEGTGFGEVVLGPVRKPFAGSTMFKYLSQGGTTGTPGSTDLKDAITFSKKISGLYRNILSSTLSDKTYFKQVCFDMISPDTGLETIGGCGADGVLTIPQRQDEGRTLGTYWMTYGLESFRDFDINGIEQTFPGYFLAVIDNAISAANSPRISPTWKSLNILKSAEYISRDSAVRDACIKAGTLILDQKPSDDSWVISRSVTTERKDDLILNEKSSVATALTMVRELRVGFNAKFIGQSMVDDSSPVSGVRVPDVLNYIEGKLEYFVQQGYMIGSAALGVEAFKKNFSIQVDGDTWSFMDLEGNVTTPLNFIFYILSLKPLRGKA</sequence>
<evidence type="ECO:0000313" key="1">
    <source>
        <dbReference type="EMBL" id="PJZ51570.1"/>
    </source>
</evidence>
<reference evidence="3 4" key="1">
    <citation type="submission" date="2017-07" db="EMBL/GenBank/DDBJ databases">
        <title>Leptospira spp. isolated from tropical soils.</title>
        <authorList>
            <person name="Thibeaux R."/>
            <person name="Iraola G."/>
            <person name="Ferres I."/>
            <person name="Bierque E."/>
            <person name="Girault D."/>
            <person name="Soupe-Gilbert M.-E."/>
            <person name="Picardeau M."/>
            <person name="Goarant C."/>
        </authorList>
    </citation>
    <scope>NUCLEOTIDE SEQUENCE [LARGE SCALE GENOMIC DNA]</scope>
    <source>
        <strain evidence="1 4">FH2-B-C1</strain>
        <strain evidence="2 3">FH2-B-D1</strain>
    </source>
</reference>
<evidence type="ECO:0000313" key="3">
    <source>
        <dbReference type="Proteomes" id="UP000232149"/>
    </source>
</evidence>
<dbReference type="RefSeq" id="WP_100787365.1">
    <property type="nucleotide sequence ID" value="NZ_NPDU01000024.1"/>
</dbReference>
<dbReference type="Proteomes" id="UP000232188">
    <property type="component" value="Unassembled WGS sequence"/>
</dbReference>
<gene>
    <name evidence="2" type="ORF">CH376_11000</name>
    <name evidence="1" type="ORF">CH380_19165</name>
</gene>
<proteinExistence type="predicted"/>
<evidence type="ECO:0008006" key="5">
    <source>
        <dbReference type="Google" id="ProtNLM"/>
    </source>
</evidence>
<dbReference type="AlphaFoldDB" id="A0A2M9YJ86"/>
<organism evidence="1 4">
    <name type="scientific">Leptospira adleri</name>
    <dbReference type="NCBI Taxonomy" id="2023186"/>
    <lineage>
        <taxon>Bacteria</taxon>
        <taxon>Pseudomonadati</taxon>
        <taxon>Spirochaetota</taxon>
        <taxon>Spirochaetia</taxon>
        <taxon>Leptospirales</taxon>
        <taxon>Leptospiraceae</taxon>
        <taxon>Leptospira</taxon>
    </lineage>
</organism>